<dbReference type="InterPro" id="IPR001810">
    <property type="entry name" value="F-box_dom"/>
</dbReference>
<dbReference type="SMART" id="SM00256">
    <property type="entry name" value="FBOX"/>
    <property type="match status" value="1"/>
</dbReference>
<proteinExistence type="predicted"/>
<dbReference type="Pfam" id="PF12937">
    <property type="entry name" value="F-box-like"/>
    <property type="match status" value="1"/>
</dbReference>
<sequence>MSRTGQTWADLPKELLETIVGHLDSRVDALRFRSVCRSWRSVHYFRPETPCLHFKLPLIKPKAFLSQYAICRLELPYQDPASSSSSSQSKGWLTKVRKSRRGKLELMHPFSTQKIVGSPIVLNLLDISLVQLSTSFLLTTSNEPSLLEINKAVLFPASAKSYKKDEFAILAIFCDGKLRYWRYGNEHWTLLDDKKFQYDDIIIYKGQFYVVDQWGTVSWIDSSLRVIQYAPPLYGCGGKKNLVESCGDLYVVDRYLDGMRRALIWNESDNTDRMLARRYNLLGRITPKAVDFRVYKLDEERATWVNVKSLGDRAFFLGVDCSFSVSSKEFAAGKGNCIYFTDYEFYASKRLSEAVLVFKLEDGSIEQLSFLPEYREIFWPPNCPRHSNMSSVGWSRQFGHFGVPI</sequence>
<dbReference type="PANTHER" id="PTHR47123:SF28">
    <property type="entry name" value="F-BOX DOMAIN-CONTAINING PROTEIN"/>
    <property type="match status" value="1"/>
</dbReference>
<reference evidence="2" key="1">
    <citation type="submission" date="2018-02" db="EMBL/GenBank/DDBJ databases">
        <title>Rhizophora mucronata_Transcriptome.</title>
        <authorList>
            <person name="Meera S.P."/>
            <person name="Sreeshan A."/>
            <person name="Augustine A."/>
        </authorList>
    </citation>
    <scope>NUCLEOTIDE SEQUENCE</scope>
    <source>
        <tissue evidence="2">Leaf</tissue>
    </source>
</reference>
<dbReference type="PANTHER" id="PTHR47123">
    <property type="entry name" value="F-BOX PROTEIN SKIP23"/>
    <property type="match status" value="1"/>
</dbReference>
<organism evidence="2">
    <name type="scientific">Rhizophora mucronata</name>
    <name type="common">Asiatic mangrove</name>
    <dbReference type="NCBI Taxonomy" id="61149"/>
    <lineage>
        <taxon>Eukaryota</taxon>
        <taxon>Viridiplantae</taxon>
        <taxon>Streptophyta</taxon>
        <taxon>Embryophyta</taxon>
        <taxon>Tracheophyta</taxon>
        <taxon>Spermatophyta</taxon>
        <taxon>Magnoliopsida</taxon>
        <taxon>eudicotyledons</taxon>
        <taxon>Gunneridae</taxon>
        <taxon>Pentapetalae</taxon>
        <taxon>rosids</taxon>
        <taxon>fabids</taxon>
        <taxon>Malpighiales</taxon>
        <taxon>Rhizophoraceae</taxon>
        <taxon>Rhizophora</taxon>
    </lineage>
</organism>
<dbReference type="AlphaFoldDB" id="A0A2P2IN08"/>
<name>A0A2P2IN08_RHIMU</name>
<accession>A0A2P2IN08</accession>
<dbReference type="EMBL" id="GGEC01002118">
    <property type="protein sequence ID" value="MBW82601.1"/>
    <property type="molecule type" value="Transcribed_RNA"/>
</dbReference>
<feature type="domain" description="F-box" evidence="1">
    <location>
        <begin position="11"/>
        <end position="56"/>
    </location>
</feature>
<evidence type="ECO:0000313" key="2">
    <source>
        <dbReference type="EMBL" id="MBW82601.1"/>
    </source>
</evidence>
<dbReference type="InterPro" id="IPR036047">
    <property type="entry name" value="F-box-like_dom_sf"/>
</dbReference>
<dbReference type="InterPro" id="IPR005174">
    <property type="entry name" value="KIB1-4_b-propeller"/>
</dbReference>
<dbReference type="InterPro" id="IPR051304">
    <property type="entry name" value="SCF_F-box_domain"/>
</dbReference>
<dbReference type="Gene3D" id="1.20.1280.50">
    <property type="match status" value="1"/>
</dbReference>
<evidence type="ECO:0000259" key="1">
    <source>
        <dbReference type="SMART" id="SM00256"/>
    </source>
</evidence>
<dbReference type="SUPFAM" id="SSF81383">
    <property type="entry name" value="F-box domain"/>
    <property type="match status" value="1"/>
</dbReference>
<dbReference type="Pfam" id="PF03478">
    <property type="entry name" value="Beta-prop_KIB1-4"/>
    <property type="match status" value="1"/>
</dbReference>
<protein>
    <recommendedName>
        <fullName evidence="1">F-box domain-containing protein</fullName>
    </recommendedName>
</protein>